<protein>
    <recommendedName>
        <fullName evidence="1">DUF1746 domain-containing protein</fullName>
    </recommendedName>
</protein>
<comment type="caution">
    <text evidence="2">The sequence shown here is derived from an EMBL/GenBank/DDBJ whole genome shotgun (WGS) entry which is preliminary data.</text>
</comment>
<dbReference type="EMBL" id="CAKM01000023">
    <property type="protein sequence ID" value="CCJ28182.1"/>
    <property type="molecule type" value="Genomic_DNA"/>
</dbReference>
<evidence type="ECO:0000313" key="3">
    <source>
        <dbReference type="Proteomes" id="UP000010422"/>
    </source>
</evidence>
<dbReference type="Proteomes" id="UP000010422">
    <property type="component" value="Unassembled WGS sequence"/>
</dbReference>
<feature type="domain" description="DUF1746" evidence="1">
    <location>
        <begin position="54"/>
        <end position="96"/>
    </location>
</feature>
<dbReference type="InParanoid" id="L0P7I3"/>
<dbReference type="AlphaFoldDB" id="L0P7I3"/>
<name>L0P7I3_PNEJI</name>
<proteinExistence type="predicted"/>
<evidence type="ECO:0000259" key="1">
    <source>
        <dbReference type="Pfam" id="PF08508"/>
    </source>
</evidence>
<organism evidence="3">
    <name type="scientific">Pneumocystis jirovecii</name>
    <name type="common">Human pneumocystis pneumonia agent</name>
    <dbReference type="NCBI Taxonomy" id="42068"/>
    <lineage>
        <taxon>Eukaryota</taxon>
        <taxon>Fungi</taxon>
        <taxon>Dikarya</taxon>
        <taxon>Ascomycota</taxon>
        <taxon>Taphrinomycotina</taxon>
        <taxon>Pneumocystomycetes</taxon>
        <taxon>Pneumocystaceae</taxon>
        <taxon>Pneumocystis</taxon>
    </lineage>
</organism>
<accession>L0P7I3</accession>
<sequence length="121" mass="14362">MTNQDKFPEVSEDDLVNFHKSHFNDHLSQFFNFFLEKNEENICKNANFLEPIKYPDGQYGYLHGGIFINFVGEVSVHHCRFKSCFFDFIILFLQLFILNIRENASDIILDDLLDPYEDEIE</sequence>
<reference evidence="2 3" key="1">
    <citation type="journal article" date="2012" name="MBio">
        <title>De novo assembly of the Pneumocystis jirovecii genome from a single bronchoalveolar lavage fluid specimen from a patient.</title>
        <authorList>
            <person name="Cisse O.H."/>
            <person name="Pagni M."/>
            <person name="Hauser P.M."/>
        </authorList>
    </citation>
    <scope>NUCLEOTIDE SEQUENCE [LARGE SCALE GENOMIC DNA]</scope>
    <source>
        <strain evidence="2 3">SE8</strain>
    </source>
</reference>
<gene>
    <name evidence="2" type="ORF">PNEJI1_002718</name>
</gene>
<dbReference type="Pfam" id="PF08508">
    <property type="entry name" value="DUF1746"/>
    <property type="match status" value="1"/>
</dbReference>
<dbReference type="InterPro" id="IPR013715">
    <property type="entry name" value="DUF1746"/>
</dbReference>
<evidence type="ECO:0000313" key="2">
    <source>
        <dbReference type="EMBL" id="CCJ28182.1"/>
    </source>
</evidence>
<dbReference type="VEuPathDB" id="FungiDB:PNEJI1_002718"/>